<proteinExistence type="predicted"/>
<keyword evidence="3" id="KW-1185">Reference proteome</keyword>
<evidence type="ECO:0000256" key="1">
    <source>
        <dbReference type="SAM" id="Phobius"/>
    </source>
</evidence>
<feature type="transmembrane region" description="Helical" evidence="1">
    <location>
        <begin position="32"/>
        <end position="49"/>
    </location>
</feature>
<evidence type="ECO:0000313" key="3">
    <source>
        <dbReference type="Proteomes" id="UP000092714"/>
    </source>
</evidence>
<protein>
    <submittedName>
        <fullName evidence="2">Uncharacterized protein</fullName>
    </submittedName>
</protein>
<dbReference type="EMBL" id="MAPZ01000025">
    <property type="protein sequence ID" value="OBY09979.1"/>
    <property type="molecule type" value="Genomic_DNA"/>
</dbReference>
<feature type="transmembrane region" description="Helical" evidence="1">
    <location>
        <begin position="56"/>
        <end position="76"/>
    </location>
</feature>
<dbReference type="Proteomes" id="UP000092714">
    <property type="component" value="Unassembled WGS sequence"/>
</dbReference>
<keyword evidence="1" id="KW-0812">Transmembrane</keyword>
<evidence type="ECO:0000313" key="2">
    <source>
        <dbReference type="EMBL" id="OBY09979.1"/>
    </source>
</evidence>
<reference evidence="2 3" key="1">
    <citation type="submission" date="2016-06" db="EMBL/GenBank/DDBJ databases">
        <authorList>
            <person name="Kjaerup R.B."/>
            <person name="Dalgaard T.S."/>
            <person name="Juul-Madsen H.R."/>
        </authorList>
    </citation>
    <scope>NUCLEOTIDE SEQUENCE [LARGE SCALE GENOMIC DNA]</scope>
    <source>
        <strain evidence="2 3">373-A1</strain>
    </source>
</reference>
<keyword evidence="1" id="KW-0472">Membrane</keyword>
<sequence>MKKRIAYIILFIILICELIAYKYQYYFINSSYYLFINSTIFLIFLKLVNNKTFTKVGFMLIILMILCTVILNNPTYNYLIQNDKLNSSLIVTEISSFNGKFQYSFFEKHFHFFKKPIPKAYFVSAYKINIDKDIQWLDKNTIQIKSGPDLFNNLTLNLN</sequence>
<name>A0A1B8RM79_9CLOT</name>
<dbReference type="AlphaFoldDB" id="A0A1B8RM79"/>
<comment type="caution">
    <text evidence="2">The sequence shown here is derived from an EMBL/GenBank/DDBJ whole genome shotgun (WGS) entry which is preliminary data.</text>
</comment>
<gene>
    <name evidence="2" type="ORF">CP373A1_12825</name>
</gene>
<organism evidence="2 3">
    <name type="scientific">Clostridium paraputrificum</name>
    <dbReference type="NCBI Taxonomy" id="29363"/>
    <lineage>
        <taxon>Bacteria</taxon>
        <taxon>Bacillati</taxon>
        <taxon>Bacillota</taxon>
        <taxon>Clostridia</taxon>
        <taxon>Eubacteriales</taxon>
        <taxon>Clostridiaceae</taxon>
        <taxon>Clostridium</taxon>
    </lineage>
</organism>
<accession>A0A1B8RM79</accession>
<keyword evidence="1" id="KW-1133">Transmembrane helix</keyword>
<feature type="transmembrane region" description="Helical" evidence="1">
    <location>
        <begin position="7"/>
        <end position="26"/>
    </location>
</feature>